<dbReference type="Pfam" id="PF13305">
    <property type="entry name" value="TetR_C_33"/>
    <property type="match status" value="1"/>
</dbReference>
<evidence type="ECO:0000256" key="2">
    <source>
        <dbReference type="ARBA" id="ARBA00023125"/>
    </source>
</evidence>
<reference evidence="6" key="1">
    <citation type="journal article" date="2019" name="PLoS Negl. Trop. Dis.">
        <title>Revisiting the worldwide diversity of Leptospira species in the environment.</title>
        <authorList>
            <person name="Vincent A.T."/>
            <person name="Schiettekatte O."/>
            <person name="Bourhy P."/>
            <person name="Veyrier F.J."/>
            <person name="Picardeau M."/>
        </authorList>
    </citation>
    <scope>NUCLEOTIDE SEQUENCE [LARGE SCALE GENOMIC DNA]</scope>
    <source>
        <strain evidence="6">SSS9</strain>
    </source>
</reference>
<keyword evidence="7" id="KW-1185">Reference proteome</keyword>
<dbReference type="InterPro" id="IPR009057">
    <property type="entry name" value="Homeodomain-like_sf"/>
</dbReference>
<dbReference type="OrthoDB" id="9179041at2"/>
<dbReference type="EMBL" id="RQEP01000018">
    <property type="protein sequence ID" value="TGK01006.1"/>
    <property type="molecule type" value="Genomic_DNA"/>
</dbReference>
<keyword evidence="1" id="KW-0805">Transcription regulation</keyword>
<dbReference type="InterPro" id="IPR025996">
    <property type="entry name" value="MT1864/Rv1816-like_C"/>
</dbReference>
<dbReference type="PANTHER" id="PTHR43479">
    <property type="entry name" value="ACREF/ENVCD OPERON REPRESSOR-RELATED"/>
    <property type="match status" value="1"/>
</dbReference>
<keyword evidence="3" id="KW-0804">Transcription</keyword>
<evidence type="ECO:0000256" key="4">
    <source>
        <dbReference type="PROSITE-ProRule" id="PRU00335"/>
    </source>
</evidence>
<evidence type="ECO:0000256" key="3">
    <source>
        <dbReference type="ARBA" id="ARBA00023163"/>
    </source>
</evidence>
<dbReference type="PRINTS" id="PR00455">
    <property type="entry name" value="HTHTETR"/>
</dbReference>
<dbReference type="PROSITE" id="PS50977">
    <property type="entry name" value="HTH_TETR_2"/>
    <property type="match status" value="1"/>
</dbReference>
<protein>
    <submittedName>
        <fullName evidence="6">TetR/AcrR family transcriptional regulator</fullName>
    </submittedName>
</protein>
<sequence>MPEKKNKQQYHHGDLKRACIRAALKIIREKGEQSLSLREVAKKLGVSHGAPYKHFASKEELIEEIVNEGFRLFLEYLIRWRSVENPKMEVSCRVMGHAYLDFSLDHPDFYAMMFAYKHPSIQNNMQNEEQSRETFKELVTMVQLMQEKEIFASEDPIKVSVFIWTSLHGFCSLLQNDKLDFLKIDKASAHKVLDEILDRMFLALKPIQHGK</sequence>
<feature type="DNA-binding region" description="H-T-H motif" evidence="4">
    <location>
        <begin position="36"/>
        <end position="55"/>
    </location>
</feature>
<proteinExistence type="predicted"/>
<dbReference type="InterPro" id="IPR036271">
    <property type="entry name" value="Tet_transcr_reg_TetR-rel_C_sf"/>
</dbReference>
<evidence type="ECO:0000313" key="6">
    <source>
        <dbReference type="EMBL" id="TGK01006.1"/>
    </source>
</evidence>
<evidence type="ECO:0000259" key="5">
    <source>
        <dbReference type="PROSITE" id="PS50977"/>
    </source>
</evidence>
<dbReference type="PANTHER" id="PTHR43479:SF20">
    <property type="entry name" value="HTH TETR-TYPE DOMAIN-CONTAINING PROTEIN"/>
    <property type="match status" value="1"/>
</dbReference>
<organism evidence="6 7">
    <name type="scientific">Leptospira semungkisensis</name>
    <dbReference type="NCBI Taxonomy" id="2484985"/>
    <lineage>
        <taxon>Bacteria</taxon>
        <taxon>Pseudomonadati</taxon>
        <taxon>Spirochaetota</taxon>
        <taxon>Spirochaetia</taxon>
        <taxon>Leptospirales</taxon>
        <taxon>Leptospiraceae</taxon>
        <taxon>Leptospira</taxon>
    </lineage>
</organism>
<dbReference type="SUPFAM" id="SSF48498">
    <property type="entry name" value="Tetracyclin repressor-like, C-terminal domain"/>
    <property type="match status" value="1"/>
</dbReference>
<dbReference type="AlphaFoldDB" id="A0A4R9FQD9"/>
<comment type="caution">
    <text evidence="6">The sequence shown here is derived from an EMBL/GenBank/DDBJ whole genome shotgun (WGS) entry which is preliminary data.</text>
</comment>
<dbReference type="InterPro" id="IPR050624">
    <property type="entry name" value="HTH-type_Tx_Regulator"/>
</dbReference>
<accession>A0A4R9FQD9</accession>
<gene>
    <name evidence="6" type="ORF">EHO59_13895</name>
</gene>
<evidence type="ECO:0000313" key="7">
    <source>
        <dbReference type="Proteomes" id="UP000297453"/>
    </source>
</evidence>
<dbReference type="SUPFAM" id="SSF46689">
    <property type="entry name" value="Homeodomain-like"/>
    <property type="match status" value="1"/>
</dbReference>
<dbReference type="GO" id="GO:0003677">
    <property type="term" value="F:DNA binding"/>
    <property type="evidence" value="ECO:0007669"/>
    <property type="project" value="UniProtKB-UniRule"/>
</dbReference>
<dbReference type="Pfam" id="PF00440">
    <property type="entry name" value="TetR_N"/>
    <property type="match status" value="1"/>
</dbReference>
<dbReference type="InterPro" id="IPR001647">
    <property type="entry name" value="HTH_TetR"/>
</dbReference>
<evidence type="ECO:0000256" key="1">
    <source>
        <dbReference type="ARBA" id="ARBA00023015"/>
    </source>
</evidence>
<dbReference type="Gene3D" id="1.10.357.10">
    <property type="entry name" value="Tetracycline Repressor, domain 2"/>
    <property type="match status" value="1"/>
</dbReference>
<feature type="domain" description="HTH tetR-type" evidence="5">
    <location>
        <begin position="13"/>
        <end position="73"/>
    </location>
</feature>
<name>A0A4R9FQD9_9LEPT</name>
<dbReference type="RefSeq" id="WP_135589029.1">
    <property type="nucleotide sequence ID" value="NZ_RQEP01000018.1"/>
</dbReference>
<keyword evidence="2 4" id="KW-0238">DNA-binding</keyword>
<dbReference type="Proteomes" id="UP000297453">
    <property type="component" value="Unassembled WGS sequence"/>
</dbReference>